<organism evidence="2 3">
    <name type="scientific">Melipona quadrifasciata</name>
    <dbReference type="NCBI Taxonomy" id="166423"/>
    <lineage>
        <taxon>Eukaryota</taxon>
        <taxon>Metazoa</taxon>
        <taxon>Ecdysozoa</taxon>
        <taxon>Arthropoda</taxon>
        <taxon>Hexapoda</taxon>
        <taxon>Insecta</taxon>
        <taxon>Pterygota</taxon>
        <taxon>Neoptera</taxon>
        <taxon>Endopterygota</taxon>
        <taxon>Hymenoptera</taxon>
        <taxon>Apocrita</taxon>
        <taxon>Aculeata</taxon>
        <taxon>Apoidea</taxon>
        <taxon>Anthophila</taxon>
        <taxon>Apidae</taxon>
        <taxon>Melipona</taxon>
    </lineage>
</organism>
<reference evidence="2 3" key="1">
    <citation type="submission" date="2015-07" db="EMBL/GenBank/DDBJ databases">
        <title>The genome of Melipona quadrifasciata.</title>
        <authorList>
            <person name="Pan H."/>
            <person name="Kapheim K."/>
        </authorList>
    </citation>
    <scope>NUCLEOTIDE SEQUENCE [LARGE SCALE GENOMIC DNA]</scope>
    <source>
        <strain evidence="2">0111107301</strain>
        <tissue evidence="2">Whole body</tissue>
    </source>
</reference>
<keyword evidence="3" id="KW-1185">Reference proteome</keyword>
<name>A0A0N0BI20_9HYME</name>
<dbReference type="Proteomes" id="UP000053105">
    <property type="component" value="Unassembled WGS sequence"/>
</dbReference>
<evidence type="ECO:0000313" key="3">
    <source>
        <dbReference type="Proteomes" id="UP000053105"/>
    </source>
</evidence>
<sequence length="160" mass="17310">MSKDSVFCDKIPSLTPFILALSCLIVLYDSNLYHGDCYPFQKGAQHEHGRDGENMGTVSIDARSVDASERRVQLGGSSHAARSSNEGPEPDESDAVGNGGRVRGALYPTSAEDQEGNGRQFPPEDAELRGQVLKLGCPKGKRNKSGKKSARCKRRVTFAL</sequence>
<proteinExistence type="predicted"/>
<dbReference type="AlphaFoldDB" id="A0A0N0BI20"/>
<feature type="region of interest" description="Disordered" evidence="1">
    <location>
        <begin position="44"/>
        <end position="160"/>
    </location>
</feature>
<dbReference type="PROSITE" id="PS51257">
    <property type="entry name" value="PROKAR_LIPOPROTEIN"/>
    <property type="match status" value="1"/>
</dbReference>
<accession>A0A0N0BI20</accession>
<dbReference type="EMBL" id="KQ435736">
    <property type="protein sequence ID" value="KOX77042.1"/>
    <property type="molecule type" value="Genomic_DNA"/>
</dbReference>
<feature type="compositionally biased region" description="Basic residues" evidence="1">
    <location>
        <begin position="139"/>
        <end position="160"/>
    </location>
</feature>
<feature type="compositionally biased region" description="Basic and acidic residues" evidence="1">
    <location>
        <begin position="44"/>
        <end position="53"/>
    </location>
</feature>
<dbReference type="OrthoDB" id="7584938at2759"/>
<feature type="compositionally biased region" description="Basic and acidic residues" evidence="1">
    <location>
        <begin position="63"/>
        <end position="72"/>
    </location>
</feature>
<evidence type="ECO:0000256" key="1">
    <source>
        <dbReference type="SAM" id="MobiDB-lite"/>
    </source>
</evidence>
<gene>
    <name evidence="2" type="ORF">WN51_10436</name>
</gene>
<evidence type="ECO:0000313" key="2">
    <source>
        <dbReference type="EMBL" id="KOX77042.1"/>
    </source>
</evidence>
<protein>
    <submittedName>
        <fullName evidence="2">Uncharacterized protein</fullName>
    </submittedName>
</protein>